<feature type="signal peptide" evidence="1">
    <location>
        <begin position="1"/>
        <end position="16"/>
    </location>
</feature>
<dbReference type="Pfam" id="PF00144">
    <property type="entry name" value="Beta-lactamase"/>
    <property type="match status" value="1"/>
</dbReference>
<reference evidence="3 4" key="1">
    <citation type="submission" date="2024-01" db="EMBL/GenBank/DDBJ databases">
        <title>Complete genome of Cladobotryum mycophilum ATHUM6906.</title>
        <authorList>
            <person name="Christinaki A.C."/>
            <person name="Myridakis A.I."/>
            <person name="Kouvelis V.N."/>
        </authorList>
    </citation>
    <scope>NUCLEOTIDE SEQUENCE [LARGE SCALE GENOMIC DNA]</scope>
    <source>
        <strain evidence="3 4">ATHUM6906</strain>
    </source>
</reference>
<dbReference type="Proteomes" id="UP001338125">
    <property type="component" value="Unassembled WGS sequence"/>
</dbReference>
<name>A0ABR0SL76_9HYPO</name>
<dbReference type="InterPro" id="IPR012338">
    <property type="entry name" value="Beta-lactam/transpept-like"/>
</dbReference>
<keyword evidence="4" id="KW-1185">Reference proteome</keyword>
<protein>
    <submittedName>
        <fullName evidence="3">Carboxylate methylbutanoyltransferase-like protein</fullName>
    </submittedName>
</protein>
<feature type="chain" id="PRO_5047088880" evidence="1">
    <location>
        <begin position="17"/>
        <end position="425"/>
    </location>
</feature>
<comment type="caution">
    <text evidence="3">The sequence shown here is derived from an EMBL/GenBank/DDBJ whole genome shotgun (WGS) entry which is preliminary data.</text>
</comment>
<dbReference type="InterPro" id="IPR050789">
    <property type="entry name" value="Diverse_Enzym_Activities"/>
</dbReference>
<organism evidence="3 4">
    <name type="scientific">Cladobotryum mycophilum</name>
    <dbReference type="NCBI Taxonomy" id="491253"/>
    <lineage>
        <taxon>Eukaryota</taxon>
        <taxon>Fungi</taxon>
        <taxon>Dikarya</taxon>
        <taxon>Ascomycota</taxon>
        <taxon>Pezizomycotina</taxon>
        <taxon>Sordariomycetes</taxon>
        <taxon>Hypocreomycetidae</taxon>
        <taxon>Hypocreales</taxon>
        <taxon>Hypocreaceae</taxon>
        <taxon>Cladobotryum</taxon>
    </lineage>
</organism>
<dbReference type="EMBL" id="JAVFKD010000012">
    <property type="protein sequence ID" value="KAK5992451.1"/>
    <property type="molecule type" value="Genomic_DNA"/>
</dbReference>
<dbReference type="PANTHER" id="PTHR43283">
    <property type="entry name" value="BETA-LACTAMASE-RELATED"/>
    <property type="match status" value="1"/>
</dbReference>
<dbReference type="InterPro" id="IPR001466">
    <property type="entry name" value="Beta-lactam-related"/>
</dbReference>
<dbReference type="SUPFAM" id="SSF56601">
    <property type="entry name" value="beta-lactamase/transpeptidase-like"/>
    <property type="match status" value="1"/>
</dbReference>
<sequence length="425" mass="46142">MRASVAFLLPLGLAAATHLDLAKIRAEIKEKADAVIANTVPKVVPLFNFLALTRSGEVLYQATAGTRQYGSTVPLNFHDFFWLASHTKILGMMSLMKCVDYGLIRLDDSVLGLLPDLAKEQVRMKPNDPKSPTRSRVGDITVRNLLTFTGGNAYPVVDFLATLSPATIVTDPAPFFPNNRSVYEGAHAADPNCVWRYGAEADYAGLLVEKLTGRSLGDFIQRHLLTPAGVSPEEFSFRPNKEQTARLVGQHVRVDAKTIVPRGPIYNTTNIQFESAGAGGFGTISALAEALLPFVNNGRHPKTGAQILSPEMTKEALSPQLSQAELVNGLNQPTQAANDGGLFFPGTEKQWGLGAMLFPAGFDTGRGNGTFAWAGFSNTNWHTDNEKGVVMLGWSSFIAQDDPIFNAQVRYPIEKIIYDIIGEGF</sequence>
<gene>
    <name evidence="3" type="ORF">PT974_05855</name>
</gene>
<keyword evidence="1" id="KW-0732">Signal</keyword>
<evidence type="ECO:0000313" key="3">
    <source>
        <dbReference type="EMBL" id="KAK5992451.1"/>
    </source>
</evidence>
<proteinExistence type="predicted"/>
<evidence type="ECO:0000259" key="2">
    <source>
        <dbReference type="Pfam" id="PF00144"/>
    </source>
</evidence>
<evidence type="ECO:0000313" key="4">
    <source>
        <dbReference type="Proteomes" id="UP001338125"/>
    </source>
</evidence>
<evidence type="ECO:0000256" key="1">
    <source>
        <dbReference type="SAM" id="SignalP"/>
    </source>
</evidence>
<dbReference type="PANTHER" id="PTHR43283:SF3">
    <property type="entry name" value="BETA-LACTAMASE FAMILY PROTEIN (AFU_ORTHOLOGUE AFUA_5G07500)"/>
    <property type="match status" value="1"/>
</dbReference>
<dbReference type="Gene3D" id="3.40.710.10">
    <property type="entry name" value="DD-peptidase/beta-lactamase superfamily"/>
    <property type="match status" value="1"/>
</dbReference>
<accession>A0ABR0SL76</accession>
<feature type="domain" description="Beta-lactamase-related" evidence="2">
    <location>
        <begin position="50"/>
        <end position="392"/>
    </location>
</feature>